<keyword evidence="2" id="KW-1133">Transmembrane helix</keyword>
<gene>
    <name evidence="3" type="ORF">DEJ48_39315</name>
</gene>
<organism evidence="3 4">
    <name type="scientific">Streptomyces venezuelae</name>
    <dbReference type="NCBI Taxonomy" id="54571"/>
    <lineage>
        <taxon>Bacteria</taxon>
        <taxon>Bacillati</taxon>
        <taxon>Actinomycetota</taxon>
        <taxon>Actinomycetes</taxon>
        <taxon>Kitasatosporales</taxon>
        <taxon>Streptomycetaceae</taxon>
        <taxon>Streptomyces</taxon>
    </lineage>
</organism>
<protein>
    <submittedName>
        <fullName evidence="3">Uncharacterized protein</fullName>
    </submittedName>
</protein>
<evidence type="ECO:0000313" key="4">
    <source>
        <dbReference type="Proteomes" id="UP000322927"/>
    </source>
</evidence>
<dbReference type="RefSeq" id="WP_150220819.1">
    <property type="nucleotide sequence ID" value="NZ_CP029192.1"/>
</dbReference>
<evidence type="ECO:0000256" key="2">
    <source>
        <dbReference type="SAM" id="Phobius"/>
    </source>
</evidence>
<feature type="region of interest" description="Disordered" evidence="1">
    <location>
        <begin position="87"/>
        <end position="110"/>
    </location>
</feature>
<keyword evidence="2" id="KW-0812">Transmembrane</keyword>
<feature type="transmembrane region" description="Helical" evidence="2">
    <location>
        <begin position="140"/>
        <end position="161"/>
    </location>
</feature>
<sequence>MDAPDLAAMAAQALSVAPPGAAHTAASDLVRGRLSRSDRGRSALDELAHAPDDPEVSSKVRAVLAEEISGDPEFAGRLAVLLHASSQEHTAREHTAQGHTSQQHTSQQHIGSVVLTGSKVSRSQIALGPLTINNTPAGRLSLGAGILLALLVIVLSAYGGVRLFDNADASPRNAPPGPESARSADRATALPPTAETVRQILPDRSSMDAREYPWVGTPKVRTSAAGLPLCEAAPECEENAAAVGAVDFGRGENEGENRAEFLVLAFPDADAAHRAYTDIVEDIEEVRVPTFVKVELERRGEESQGFSMDRTSDPTELNRSLLFRHGAFIGLAHQMDDPTAQRHSRILGLSSILADRLEKANAGKTP</sequence>
<dbReference type="OrthoDB" id="4337583at2"/>
<accession>A0A5P2C7H0</accession>
<keyword evidence="2" id="KW-0472">Membrane</keyword>
<reference evidence="3 4" key="1">
    <citation type="submission" date="2018-05" db="EMBL/GenBank/DDBJ databases">
        <title>Streptomyces venezuelae.</title>
        <authorList>
            <person name="Kim W."/>
            <person name="Lee N."/>
            <person name="Cho B.-K."/>
        </authorList>
    </citation>
    <scope>NUCLEOTIDE SEQUENCE [LARGE SCALE GENOMIC DNA]</scope>
    <source>
        <strain evidence="3 4">ATCC 14584</strain>
    </source>
</reference>
<dbReference type="Proteomes" id="UP000322927">
    <property type="component" value="Chromosome"/>
</dbReference>
<proteinExistence type="predicted"/>
<evidence type="ECO:0000313" key="3">
    <source>
        <dbReference type="EMBL" id="QES38644.1"/>
    </source>
</evidence>
<name>A0A5P2C7H0_STRVZ</name>
<feature type="region of interest" description="Disordered" evidence="1">
    <location>
        <begin position="169"/>
        <end position="202"/>
    </location>
</feature>
<feature type="compositionally biased region" description="Low complexity" evidence="1">
    <location>
        <begin position="97"/>
        <end position="110"/>
    </location>
</feature>
<dbReference type="EMBL" id="CP029192">
    <property type="protein sequence ID" value="QES38644.1"/>
    <property type="molecule type" value="Genomic_DNA"/>
</dbReference>
<dbReference type="AlphaFoldDB" id="A0A5P2C7H0"/>
<evidence type="ECO:0000256" key="1">
    <source>
        <dbReference type="SAM" id="MobiDB-lite"/>
    </source>
</evidence>